<name>A0ABY5W902_9ACTN</name>
<evidence type="ECO:0000256" key="5">
    <source>
        <dbReference type="ARBA" id="ARBA00022989"/>
    </source>
</evidence>
<dbReference type="InterPro" id="IPR045621">
    <property type="entry name" value="BPD_transp_1_N"/>
</dbReference>
<evidence type="ECO:0000313" key="10">
    <source>
        <dbReference type="Proteomes" id="UP001059617"/>
    </source>
</evidence>
<keyword evidence="6 7" id="KW-0472">Membrane</keyword>
<feature type="transmembrane region" description="Helical" evidence="7">
    <location>
        <begin position="224"/>
        <end position="250"/>
    </location>
</feature>
<dbReference type="Pfam" id="PF00528">
    <property type="entry name" value="BPD_transp_1"/>
    <property type="match status" value="1"/>
</dbReference>
<evidence type="ECO:0000256" key="6">
    <source>
        <dbReference type="ARBA" id="ARBA00023136"/>
    </source>
</evidence>
<feature type="transmembrane region" description="Helical" evidence="7">
    <location>
        <begin position="96"/>
        <end position="119"/>
    </location>
</feature>
<keyword evidence="3" id="KW-1003">Cell membrane</keyword>
<sequence>MTRRLGAVGGLLVGVSVIVFAMIRLIPGDPARVLLGTSGGDAEMLASIRDELGLDDSVPVQYFRWLGRVLHGDFGRSFSQQKPVSELIVANVVPTLQLTVVALVVAFVGGVAVGMIAALKRGSVADTVLMGSSVLLLSIPSFWLGLLLLLLFGVQIPIFDVLGGTGLSGAILPGITLGLGGVGYIGRFVRSSVIEAHRQSFVVTARAKGISERRVLTRHTARNAVLPVLTITGLQVGSVLSGTVMVEMIFSRPGLGRLLVDSILARDYLTVQAVVLLTCLMYALINLAVDLLYPVLDPRVLRGRA</sequence>
<dbReference type="Pfam" id="PF19300">
    <property type="entry name" value="BPD_transp_1_N"/>
    <property type="match status" value="1"/>
</dbReference>
<keyword evidence="5 7" id="KW-1133">Transmembrane helix</keyword>
<feature type="transmembrane region" description="Helical" evidence="7">
    <location>
        <begin position="131"/>
        <end position="158"/>
    </location>
</feature>
<evidence type="ECO:0000256" key="1">
    <source>
        <dbReference type="ARBA" id="ARBA00004651"/>
    </source>
</evidence>
<comment type="subcellular location">
    <subcellularLocation>
        <location evidence="1 7">Cell membrane</location>
        <topology evidence="1 7">Multi-pass membrane protein</topology>
    </subcellularLocation>
</comment>
<accession>A0ABY5W902</accession>
<dbReference type="EMBL" id="CP073720">
    <property type="protein sequence ID" value="UWP86572.1"/>
    <property type="molecule type" value="Genomic_DNA"/>
</dbReference>
<comment type="similarity">
    <text evidence="7">Belongs to the binding-protein-dependent transport system permease family.</text>
</comment>
<dbReference type="PANTHER" id="PTHR43163:SF6">
    <property type="entry name" value="DIPEPTIDE TRANSPORT SYSTEM PERMEASE PROTEIN DPPB-RELATED"/>
    <property type="match status" value="1"/>
</dbReference>
<dbReference type="RefSeq" id="WP_259865876.1">
    <property type="nucleotide sequence ID" value="NZ_BAAAST010000003.1"/>
</dbReference>
<dbReference type="InterPro" id="IPR035906">
    <property type="entry name" value="MetI-like_sf"/>
</dbReference>
<dbReference type="Gene3D" id="1.10.3720.10">
    <property type="entry name" value="MetI-like"/>
    <property type="match status" value="1"/>
</dbReference>
<gene>
    <name evidence="9" type="ORF">Dfulv_20960</name>
</gene>
<feature type="transmembrane region" description="Helical" evidence="7">
    <location>
        <begin position="170"/>
        <end position="189"/>
    </location>
</feature>
<reference evidence="9" key="1">
    <citation type="submission" date="2021-04" db="EMBL/GenBank/DDBJ databases">
        <authorList>
            <person name="Hartkoorn R.C."/>
            <person name="Beaudoing E."/>
            <person name="Hot D."/>
        </authorList>
    </citation>
    <scope>NUCLEOTIDE SEQUENCE</scope>
    <source>
        <strain evidence="9">NRRL B-16292</strain>
    </source>
</reference>
<keyword evidence="4 7" id="KW-0812">Transmembrane</keyword>
<dbReference type="InterPro" id="IPR000515">
    <property type="entry name" value="MetI-like"/>
</dbReference>
<proteinExistence type="inferred from homology"/>
<feature type="transmembrane region" description="Helical" evidence="7">
    <location>
        <begin position="7"/>
        <end position="26"/>
    </location>
</feature>
<evidence type="ECO:0000259" key="8">
    <source>
        <dbReference type="PROSITE" id="PS50928"/>
    </source>
</evidence>
<organism evidence="9 10">
    <name type="scientific">Dactylosporangium fulvum</name>
    <dbReference type="NCBI Taxonomy" id="53359"/>
    <lineage>
        <taxon>Bacteria</taxon>
        <taxon>Bacillati</taxon>
        <taxon>Actinomycetota</taxon>
        <taxon>Actinomycetes</taxon>
        <taxon>Micromonosporales</taxon>
        <taxon>Micromonosporaceae</taxon>
        <taxon>Dactylosporangium</taxon>
    </lineage>
</organism>
<feature type="domain" description="ABC transmembrane type-1" evidence="8">
    <location>
        <begin position="92"/>
        <end position="293"/>
    </location>
</feature>
<evidence type="ECO:0000256" key="3">
    <source>
        <dbReference type="ARBA" id="ARBA00022475"/>
    </source>
</evidence>
<evidence type="ECO:0000256" key="4">
    <source>
        <dbReference type="ARBA" id="ARBA00022692"/>
    </source>
</evidence>
<protein>
    <submittedName>
        <fullName evidence="9">ABC transporter permease</fullName>
    </submittedName>
</protein>
<keyword evidence="10" id="KW-1185">Reference proteome</keyword>
<dbReference type="PROSITE" id="PS50928">
    <property type="entry name" value="ABC_TM1"/>
    <property type="match status" value="1"/>
</dbReference>
<dbReference type="SUPFAM" id="SSF161098">
    <property type="entry name" value="MetI-like"/>
    <property type="match status" value="1"/>
</dbReference>
<dbReference type="CDD" id="cd06261">
    <property type="entry name" value="TM_PBP2"/>
    <property type="match status" value="1"/>
</dbReference>
<evidence type="ECO:0000313" key="9">
    <source>
        <dbReference type="EMBL" id="UWP86572.1"/>
    </source>
</evidence>
<feature type="transmembrane region" description="Helical" evidence="7">
    <location>
        <begin position="270"/>
        <end position="296"/>
    </location>
</feature>
<dbReference type="Proteomes" id="UP001059617">
    <property type="component" value="Chromosome"/>
</dbReference>
<keyword evidence="2 7" id="KW-0813">Transport</keyword>
<evidence type="ECO:0000256" key="2">
    <source>
        <dbReference type="ARBA" id="ARBA00022448"/>
    </source>
</evidence>
<dbReference type="PANTHER" id="PTHR43163">
    <property type="entry name" value="DIPEPTIDE TRANSPORT SYSTEM PERMEASE PROTEIN DPPB-RELATED"/>
    <property type="match status" value="1"/>
</dbReference>
<reference evidence="9" key="2">
    <citation type="submission" date="2022-09" db="EMBL/GenBank/DDBJ databases">
        <title>Biosynthetic gene clusters of Dactylosporangioum fulvum.</title>
        <authorList>
            <person name="Caradec T."/>
        </authorList>
    </citation>
    <scope>NUCLEOTIDE SEQUENCE</scope>
    <source>
        <strain evidence="9">NRRL B-16292</strain>
    </source>
</reference>
<evidence type="ECO:0000256" key="7">
    <source>
        <dbReference type="RuleBase" id="RU363032"/>
    </source>
</evidence>